<evidence type="ECO:0000259" key="3">
    <source>
        <dbReference type="Pfam" id="PF00534"/>
    </source>
</evidence>
<dbReference type="PANTHER" id="PTHR45947:SF3">
    <property type="entry name" value="SULFOQUINOVOSYL TRANSFERASE SQD2"/>
    <property type="match status" value="1"/>
</dbReference>
<evidence type="ECO:0000313" key="6">
    <source>
        <dbReference type="Proteomes" id="UP001500618"/>
    </source>
</evidence>
<dbReference type="InterPro" id="IPR028098">
    <property type="entry name" value="Glyco_trans_4-like_N"/>
</dbReference>
<dbReference type="EMBL" id="BAAANY010000029">
    <property type="protein sequence ID" value="GAA1703804.1"/>
    <property type="molecule type" value="Genomic_DNA"/>
</dbReference>
<feature type="domain" description="Glycosyl transferase family 1" evidence="3">
    <location>
        <begin position="183"/>
        <end position="343"/>
    </location>
</feature>
<evidence type="ECO:0000259" key="4">
    <source>
        <dbReference type="Pfam" id="PF13439"/>
    </source>
</evidence>
<organism evidence="5 6">
    <name type="scientific">Fodinicola feengrottensis</name>
    <dbReference type="NCBI Taxonomy" id="435914"/>
    <lineage>
        <taxon>Bacteria</taxon>
        <taxon>Bacillati</taxon>
        <taxon>Actinomycetota</taxon>
        <taxon>Actinomycetes</taxon>
        <taxon>Mycobacteriales</taxon>
        <taxon>Fodinicola</taxon>
    </lineage>
</organism>
<evidence type="ECO:0000313" key="5">
    <source>
        <dbReference type="EMBL" id="GAA1703804.1"/>
    </source>
</evidence>
<sequence length="364" mass="38760">MTTLLVTNDFPPQVGGIQTFVHALARRQPPGSLVVLAPRQDGDRDFDAAQPFPVIRRRSVALPTAALTRDVIAVAGRYECDTVWFGAALPLALMAPKLRAAGITWIVAQTHGHEAAWSPVARPLLKRIAAACDAVTFLGDFTFGALETAMAGSRLVRLPPGVDPEVFQPSVSGKSVRELYGLGDRPVIVCVSRLVRRKGQDVLIKALPLIRREVPDVALLLVSGGADERRLRRLADRDVFFAGAVEDAALPEYFAAGDVFAMPCRTRLGGLNVEGLGIVYLEASACGLPVVAGRSGGAPEAVQDGITGYVVDGRSVASVAEKVTALLTDRTLAADLGAAGRAWVEAEWRWDTLAARMTTLLHGD</sequence>
<dbReference type="Pfam" id="PF00534">
    <property type="entry name" value="Glycos_transf_1"/>
    <property type="match status" value="1"/>
</dbReference>
<evidence type="ECO:0000256" key="2">
    <source>
        <dbReference type="ARBA" id="ARBA00022679"/>
    </source>
</evidence>
<dbReference type="InterPro" id="IPR001296">
    <property type="entry name" value="Glyco_trans_1"/>
</dbReference>
<dbReference type="SUPFAM" id="SSF53756">
    <property type="entry name" value="UDP-Glycosyltransferase/glycogen phosphorylase"/>
    <property type="match status" value="1"/>
</dbReference>
<keyword evidence="1" id="KW-0328">Glycosyltransferase</keyword>
<accession>A0ABP4UIM9</accession>
<gene>
    <name evidence="5" type="ORF">GCM10009765_61300</name>
</gene>
<proteinExistence type="predicted"/>
<name>A0ABP4UIM9_9ACTN</name>
<dbReference type="PANTHER" id="PTHR45947">
    <property type="entry name" value="SULFOQUINOVOSYL TRANSFERASE SQD2"/>
    <property type="match status" value="1"/>
</dbReference>
<feature type="domain" description="Glycosyltransferase subfamily 4-like N-terminal" evidence="4">
    <location>
        <begin position="14"/>
        <end position="165"/>
    </location>
</feature>
<dbReference type="CDD" id="cd03801">
    <property type="entry name" value="GT4_PimA-like"/>
    <property type="match status" value="1"/>
</dbReference>
<dbReference type="InterPro" id="IPR050194">
    <property type="entry name" value="Glycosyltransferase_grp1"/>
</dbReference>
<dbReference type="Gene3D" id="3.40.50.2000">
    <property type="entry name" value="Glycogen Phosphorylase B"/>
    <property type="match status" value="2"/>
</dbReference>
<dbReference type="Proteomes" id="UP001500618">
    <property type="component" value="Unassembled WGS sequence"/>
</dbReference>
<reference evidence="6" key="1">
    <citation type="journal article" date="2019" name="Int. J. Syst. Evol. Microbiol.">
        <title>The Global Catalogue of Microorganisms (GCM) 10K type strain sequencing project: providing services to taxonomists for standard genome sequencing and annotation.</title>
        <authorList>
            <consortium name="The Broad Institute Genomics Platform"/>
            <consortium name="The Broad Institute Genome Sequencing Center for Infectious Disease"/>
            <person name="Wu L."/>
            <person name="Ma J."/>
        </authorList>
    </citation>
    <scope>NUCLEOTIDE SEQUENCE [LARGE SCALE GENOMIC DNA]</scope>
    <source>
        <strain evidence="6">JCM 14718</strain>
    </source>
</reference>
<keyword evidence="2" id="KW-0808">Transferase</keyword>
<comment type="caution">
    <text evidence="5">The sequence shown here is derived from an EMBL/GenBank/DDBJ whole genome shotgun (WGS) entry which is preliminary data.</text>
</comment>
<evidence type="ECO:0000256" key="1">
    <source>
        <dbReference type="ARBA" id="ARBA00022676"/>
    </source>
</evidence>
<dbReference type="RefSeq" id="WP_344313742.1">
    <property type="nucleotide sequence ID" value="NZ_BAAANY010000029.1"/>
</dbReference>
<keyword evidence="6" id="KW-1185">Reference proteome</keyword>
<protein>
    <submittedName>
        <fullName evidence="5">Glycosyltransferase family 4 protein</fullName>
    </submittedName>
</protein>
<dbReference type="Pfam" id="PF13439">
    <property type="entry name" value="Glyco_transf_4"/>
    <property type="match status" value="1"/>
</dbReference>